<dbReference type="STRING" id="1208921.ST1E_0481"/>
<accession>M1LXW6</accession>
<keyword evidence="2" id="KW-0963">Cytoplasm</keyword>
<dbReference type="Gene3D" id="3.30.460.10">
    <property type="entry name" value="Beta Polymerase, domain 2"/>
    <property type="match status" value="1"/>
</dbReference>
<dbReference type="AlphaFoldDB" id="M1LXW6"/>
<keyword evidence="4" id="KW-1185">Reference proteome</keyword>
<keyword evidence="2" id="KW-0810">Translation regulation</keyword>
<dbReference type="HAMAP" id="MF_01477">
    <property type="entry name" value="Iojap_RsfS"/>
    <property type="match status" value="1"/>
</dbReference>
<comment type="subcellular location">
    <subcellularLocation>
        <location evidence="2">Cytoplasm</location>
    </subcellularLocation>
</comment>
<dbReference type="Proteomes" id="UP000011658">
    <property type="component" value="Chromosome"/>
</dbReference>
<evidence type="ECO:0000313" key="3">
    <source>
        <dbReference type="EMBL" id="AGF48911.1"/>
    </source>
</evidence>
<dbReference type="InterPro" id="IPR043519">
    <property type="entry name" value="NT_sf"/>
</dbReference>
<dbReference type="HOGENOM" id="CLU_092688_6_1_4"/>
<dbReference type="KEGG" id="kga:ST1E_0481"/>
<dbReference type="GO" id="GO:0005737">
    <property type="term" value="C:cytoplasm"/>
    <property type="evidence" value="ECO:0007669"/>
    <property type="project" value="UniProtKB-SubCell"/>
</dbReference>
<dbReference type="EMBL" id="CP003806">
    <property type="protein sequence ID" value="AGF48911.1"/>
    <property type="molecule type" value="Genomic_DNA"/>
</dbReference>
<dbReference type="GO" id="GO:0043023">
    <property type="term" value="F:ribosomal large subunit binding"/>
    <property type="evidence" value="ECO:0007669"/>
    <property type="project" value="TreeGrafter"/>
</dbReference>
<comment type="function">
    <text evidence="2">Functions as a ribosomal silencing factor. Interacts with ribosomal protein uL14 (rplN), blocking formation of intersubunit bridge B8. Prevents association of the 30S and 50S ribosomal subunits and the formation of functional ribosomes, thus repressing translation.</text>
</comment>
<comment type="similarity">
    <text evidence="1 2">Belongs to the Iojap/RsfS family.</text>
</comment>
<dbReference type="RefSeq" id="WP_015389396.1">
    <property type="nucleotide sequence ID" value="NC_020284.1"/>
</dbReference>
<dbReference type="PANTHER" id="PTHR21043">
    <property type="entry name" value="IOJAP SUPERFAMILY ORTHOLOG"/>
    <property type="match status" value="1"/>
</dbReference>
<evidence type="ECO:0000256" key="2">
    <source>
        <dbReference type="HAMAP-Rule" id="MF_01477"/>
    </source>
</evidence>
<keyword evidence="2" id="KW-0678">Repressor</keyword>
<comment type="subunit">
    <text evidence="2">Interacts with ribosomal protein uL14 (rplN).</text>
</comment>
<dbReference type="GO" id="GO:0090071">
    <property type="term" value="P:negative regulation of ribosome biogenesis"/>
    <property type="evidence" value="ECO:0007669"/>
    <property type="project" value="UniProtKB-UniRule"/>
</dbReference>
<evidence type="ECO:0000313" key="4">
    <source>
        <dbReference type="Proteomes" id="UP000011658"/>
    </source>
</evidence>
<organism evidence="3 4">
    <name type="scientific">Candidatus Kinetoplastidibacterium galati TCC219</name>
    <dbReference type="NCBI Taxonomy" id="1208921"/>
    <lineage>
        <taxon>Bacteria</taxon>
        <taxon>Pseudomonadati</taxon>
        <taxon>Pseudomonadota</taxon>
        <taxon>Betaproteobacteria</taxon>
        <taxon>Candidatus Kinetoplastidibacterium</taxon>
    </lineage>
</organism>
<dbReference type="OrthoDB" id="9793681at2"/>
<dbReference type="InterPro" id="IPR004394">
    <property type="entry name" value="Iojap/RsfS/C7orf30"/>
</dbReference>
<proteinExistence type="inferred from homology"/>
<protein>
    <recommendedName>
        <fullName evidence="2">Ribosomal silencing factor RsfS</fullName>
    </recommendedName>
</protein>
<evidence type="ECO:0000256" key="1">
    <source>
        <dbReference type="ARBA" id="ARBA00010574"/>
    </source>
</evidence>
<reference evidence="3 4" key="1">
    <citation type="journal article" date="2013" name="Genome Biol. Evol.">
        <title>Genome evolution and phylogenomic analysis of candidatus kinetoplastibacterium, the betaproteobacterial endosymbionts of strigomonas and angomonas.</title>
        <authorList>
            <person name="Alves J.M."/>
            <person name="Serrano M.G."/>
            <person name="Maia da Silva F."/>
            <person name="Voegtly L.J."/>
            <person name="Matveyev A.V."/>
            <person name="Teixeira M.M."/>
            <person name="Camargo E.P."/>
            <person name="Buck G.A."/>
        </authorList>
    </citation>
    <scope>NUCLEOTIDE SEQUENCE [LARGE SCALE GENOMIC DNA]</scope>
    <source>
        <strain evidence="3 4">TCC219</strain>
    </source>
</reference>
<gene>
    <name evidence="2" type="primary">rsfS</name>
    <name evidence="3" type="ORF">ST1E_0481</name>
</gene>
<dbReference type="NCBIfam" id="TIGR00090">
    <property type="entry name" value="rsfS_iojap_ybeB"/>
    <property type="match status" value="1"/>
</dbReference>
<name>M1LXW6_9PROT</name>
<dbReference type="GO" id="GO:0042256">
    <property type="term" value="P:cytosolic ribosome assembly"/>
    <property type="evidence" value="ECO:0007669"/>
    <property type="project" value="UniProtKB-UniRule"/>
</dbReference>
<dbReference type="eggNOG" id="COG0799">
    <property type="taxonomic scope" value="Bacteria"/>
</dbReference>
<dbReference type="Pfam" id="PF02410">
    <property type="entry name" value="RsfS"/>
    <property type="match status" value="1"/>
</dbReference>
<dbReference type="GO" id="GO:0017148">
    <property type="term" value="P:negative regulation of translation"/>
    <property type="evidence" value="ECO:0007669"/>
    <property type="project" value="UniProtKB-UniRule"/>
</dbReference>
<dbReference type="SUPFAM" id="SSF81301">
    <property type="entry name" value="Nucleotidyltransferase"/>
    <property type="match status" value="1"/>
</dbReference>
<sequence>MCIDKLQQNIIEILEDLKSQDIVILDTKSNTILFDKMIITTSSSNRHGRAIATNLYKTKNKLNKSIKIEGVENGDWIIVDLEDIVVHIMQKDYRDLYDLESLWNK</sequence>
<dbReference type="PATRIC" id="fig|1208921.3.peg.189"/>
<dbReference type="PANTHER" id="PTHR21043:SF0">
    <property type="entry name" value="MITOCHONDRIAL ASSEMBLY OF RIBOSOMAL LARGE SUBUNIT PROTEIN 1"/>
    <property type="match status" value="1"/>
</dbReference>